<evidence type="ECO:0000256" key="3">
    <source>
        <dbReference type="ARBA" id="ARBA00022448"/>
    </source>
</evidence>
<keyword evidence="5 8" id="KW-0812">Transmembrane</keyword>
<feature type="transmembrane region" description="Helical" evidence="8">
    <location>
        <begin position="258"/>
        <end position="281"/>
    </location>
</feature>
<sequence length="675" mass="70062">MRGVAARKGYSAAMIVVLAGAVALAFGVVATAGGERVNALWLLTAASCVYILAYRFYGRFIARRVLRIDASRPTPAVRHADGLDYVPTDRFMTFGHHFAAIAGAGPLVGPVLAAQLGYLPGALWILVGVVVAGAVQDMVVLFLSTRRDGLSLGRIARDELGATAGTVISLGLLLIMIILLAVLALVVVKALAESPWGTFTVFATMPIAVLMGLYGRYFRPGRPLEIALLGAALLILSVIGGGHIAQDAALAAWFTFDAPTLALLLIGYGIIASLLPVWLLLAPRDYLSSFLKLGTIGLLAIGLIVTAPLLQMPPVSRFIDGTGPVFAGNVFPFLFITIACGAVSGFHALIASGTTPKIIASEADIPLVGFGGMLAESFVAMMALIAATILQPGLYFAINSPAALIGSDAATAAATITQWGYAIDADALVQAAKAVGEHTLLSRTGGAPTLAVGMSEILSSMGGPESMKAFWYHFAILFEALFILTTVDAGTRVARFMIQDFGGTIAPWFGETNRFAPSALATGIAAGAWGYLLYQGSIDPLGGINSLWPLFGIANQMLAAIALLTCTVALVRSARRAYWWVTGVPALALTVITLVAGATKLFASDPRVGFLAHAHSLAGAPATAATRQLIRSDYTNATLTAVLIAVVLVAAGASALAVWRAIGRASTLEFGPATA</sequence>
<dbReference type="EMBL" id="CP010836">
    <property type="protein sequence ID" value="AJP72411.1"/>
    <property type="molecule type" value="Genomic_DNA"/>
</dbReference>
<feature type="transmembrane region" description="Helical" evidence="8">
    <location>
        <begin position="637"/>
        <end position="659"/>
    </location>
</feature>
<keyword evidence="7 8" id="KW-0472">Membrane</keyword>
<feature type="transmembrane region" description="Helical" evidence="8">
    <location>
        <begin position="98"/>
        <end position="116"/>
    </location>
</feature>
<keyword evidence="11" id="KW-1185">Reference proteome</keyword>
<comment type="subcellular location">
    <subcellularLocation>
        <location evidence="1">Cell membrane</location>
        <topology evidence="1">Multi-pass membrane protein</topology>
    </subcellularLocation>
</comment>
<keyword evidence="4" id="KW-1003">Cell membrane</keyword>
<feature type="transmembrane region" description="Helical" evidence="8">
    <location>
        <begin position="194"/>
        <end position="214"/>
    </location>
</feature>
<dbReference type="GO" id="GO:0009267">
    <property type="term" value="P:cellular response to starvation"/>
    <property type="evidence" value="ECO:0007669"/>
    <property type="project" value="InterPro"/>
</dbReference>
<dbReference type="PANTHER" id="PTHR30252:SF3">
    <property type="entry name" value="PYRUVATE_PROTON SYMPORTER BTST"/>
    <property type="match status" value="1"/>
</dbReference>
<dbReference type="PANTHER" id="PTHR30252">
    <property type="entry name" value="INNER MEMBRANE PEPTIDE TRANSPORTER"/>
    <property type="match status" value="1"/>
</dbReference>
<evidence type="ECO:0000256" key="1">
    <source>
        <dbReference type="ARBA" id="ARBA00004651"/>
    </source>
</evidence>
<dbReference type="InterPro" id="IPR003706">
    <property type="entry name" value="CstA_N"/>
</dbReference>
<dbReference type="Proteomes" id="UP000032300">
    <property type="component" value="Chromosome"/>
</dbReference>
<feature type="transmembrane region" description="Helical" evidence="8">
    <location>
        <begin position="226"/>
        <end position="246"/>
    </location>
</feature>
<evidence type="ECO:0000256" key="5">
    <source>
        <dbReference type="ARBA" id="ARBA00022692"/>
    </source>
</evidence>
<evidence type="ECO:0000256" key="7">
    <source>
        <dbReference type="ARBA" id="ARBA00023136"/>
    </source>
</evidence>
<dbReference type="GO" id="GO:0005886">
    <property type="term" value="C:plasma membrane"/>
    <property type="evidence" value="ECO:0007669"/>
    <property type="project" value="UniProtKB-SubCell"/>
</dbReference>
<accession>A0A7U4J8X0</accession>
<dbReference type="OrthoDB" id="9761224at2"/>
<dbReference type="KEGG" id="sphi:TS85_12380"/>
<feature type="transmembrane region" description="Helical" evidence="8">
    <location>
        <begin position="39"/>
        <end position="57"/>
    </location>
</feature>
<gene>
    <name evidence="10" type="ORF">TS85_12380</name>
</gene>
<dbReference type="AlphaFoldDB" id="A0A7U4J8X0"/>
<feature type="transmembrane region" description="Helical" evidence="8">
    <location>
        <begin position="365"/>
        <end position="390"/>
    </location>
</feature>
<protein>
    <submittedName>
        <fullName evidence="10">Carbon starvation protein A</fullName>
    </submittedName>
</protein>
<name>A0A7U4J8X0_9SPHN</name>
<dbReference type="Pfam" id="PF02554">
    <property type="entry name" value="CstA"/>
    <property type="match status" value="1"/>
</dbReference>
<dbReference type="InterPro" id="IPR051605">
    <property type="entry name" value="CstA"/>
</dbReference>
<feature type="transmembrane region" description="Helical" evidence="8">
    <location>
        <begin position="546"/>
        <end position="571"/>
    </location>
</feature>
<evidence type="ECO:0000256" key="2">
    <source>
        <dbReference type="ARBA" id="ARBA00007755"/>
    </source>
</evidence>
<feature type="transmembrane region" description="Helical" evidence="8">
    <location>
        <begin position="164"/>
        <end position="188"/>
    </location>
</feature>
<evidence type="ECO:0000256" key="6">
    <source>
        <dbReference type="ARBA" id="ARBA00022989"/>
    </source>
</evidence>
<feature type="transmembrane region" description="Helical" evidence="8">
    <location>
        <begin position="470"/>
        <end position="494"/>
    </location>
</feature>
<feature type="transmembrane region" description="Helical" evidence="8">
    <location>
        <begin position="515"/>
        <end position="534"/>
    </location>
</feature>
<evidence type="ECO:0000313" key="10">
    <source>
        <dbReference type="EMBL" id="AJP72411.1"/>
    </source>
</evidence>
<feature type="transmembrane region" description="Helical" evidence="8">
    <location>
        <begin position="12"/>
        <end position="33"/>
    </location>
</feature>
<evidence type="ECO:0000313" key="11">
    <source>
        <dbReference type="Proteomes" id="UP000032300"/>
    </source>
</evidence>
<keyword evidence="6 8" id="KW-1133">Transmembrane helix</keyword>
<feature type="transmembrane region" description="Helical" evidence="8">
    <location>
        <begin position="330"/>
        <end position="353"/>
    </location>
</feature>
<evidence type="ECO:0000259" key="9">
    <source>
        <dbReference type="Pfam" id="PF02554"/>
    </source>
</evidence>
<feature type="transmembrane region" description="Helical" evidence="8">
    <location>
        <begin position="293"/>
        <end position="310"/>
    </location>
</feature>
<evidence type="ECO:0000256" key="8">
    <source>
        <dbReference type="SAM" id="Phobius"/>
    </source>
</evidence>
<keyword evidence="3" id="KW-0813">Transport</keyword>
<proteinExistence type="inferred from homology"/>
<feature type="domain" description="CstA N-terminal" evidence="9">
    <location>
        <begin position="38"/>
        <end position="596"/>
    </location>
</feature>
<reference evidence="10 11" key="1">
    <citation type="journal article" date="2015" name="Int. J. Syst. Evol. Microbiol.">
        <title>Sphingomonas hengshuiensis sp. nov., isolated from lake wetland.</title>
        <authorList>
            <person name="Wei S."/>
            <person name="Wang T."/>
            <person name="Liu H."/>
            <person name="Zhang C."/>
            <person name="Guo J."/>
            <person name="Wang Q."/>
            <person name="Liang K."/>
            <person name="Zhang Z."/>
        </authorList>
    </citation>
    <scope>NUCLEOTIDE SEQUENCE [LARGE SCALE GENOMIC DNA]</scope>
    <source>
        <strain evidence="10 11">WHSC-8</strain>
    </source>
</reference>
<feature type="transmembrane region" description="Helical" evidence="8">
    <location>
        <begin position="578"/>
        <end position="598"/>
    </location>
</feature>
<evidence type="ECO:0000256" key="4">
    <source>
        <dbReference type="ARBA" id="ARBA00022475"/>
    </source>
</evidence>
<organism evidence="10 11">
    <name type="scientific">Sphingomonas hengshuiensis</name>
    <dbReference type="NCBI Taxonomy" id="1609977"/>
    <lineage>
        <taxon>Bacteria</taxon>
        <taxon>Pseudomonadati</taxon>
        <taxon>Pseudomonadota</taxon>
        <taxon>Alphaproteobacteria</taxon>
        <taxon>Sphingomonadales</taxon>
        <taxon>Sphingomonadaceae</taxon>
        <taxon>Sphingomonas</taxon>
    </lineage>
</organism>
<feature type="transmembrane region" description="Helical" evidence="8">
    <location>
        <begin position="122"/>
        <end position="143"/>
    </location>
</feature>
<comment type="similarity">
    <text evidence="2">Belongs to the peptide transporter carbon starvation (CstA) (TC 2.A.114) family.</text>
</comment>
<reference evidence="10 11" key="2">
    <citation type="submission" date="2015-02" db="EMBL/GenBank/DDBJ databases">
        <title>The complete genome of Sphingomonas hengshuiensis sp. WHSC-8 isolated from soil of Hengshui Lake.</title>
        <authorList>
            <person name="Wei S."/>
            <person name="Guo J."/>
            <person name="Su C."/>
            <person name="Wu R."/>
            <person name="Zhang Z."/>
            <person name="Liang K."/>
            <person name="Li H."/>
            <person name="Wang T."/>
            <person name="Liu H."/>
            <person name="Zhang C."/>
            <person name="Li Z."/>
            <person name="Wang Q."/>
            <person name="Meng J."/>
        </authorList>
    </citation>
    <scope>NUCLEOTIDE SEQUENCE [LARGE SCALE GENOMIC DNA]</scope>
    <source>
        <strain evidence="10 11">WHSC-8</strain>
    </source>
</reference>